<gene>
    <name evidence="3" type="ORF">ACG33_11420</name>
</gene>
<reference evidence="3 4" key="1">
    <citation type="submission" date="2015-06" db="EMBL/GenBank/DDBJ databases">
        <title>A Comprehensive Approach to Explore the Metabolic and Phylogenetic Diversity of Bacterial Steroid Degradation in the Environment: Testosterone as an Example.</title>
        <authorList>
            <person name="Yang F.-C."/>
            <person name="Chen Y.-L."/>
            <person name="Yu C.-P."/>
            <person name="Tang S.-L."/>
            <person name="Wang P.-H."/>
            <person name="Ismail W."/>
            <person name="Wang C.-H."/>
            <person name="Yang C.-Y."/>
            <person name="Chiang Y.-R."/>
        </authorList>
    </citation>
    <scope>NUCLEOTIDE SEQUENCE [LARGE SCALE GENOMIC DNA]</scope>
    <source>
        <strain evidence="3 4">DSM 18526</strain>
    </source>
</reference>
<sequence length="258" mass="27391">MNAFHPMFDLSDKTALVVGASSGIGLHASHTFVQAGAAVALGARRIDQLNAAVTALRSAGHRACAVTLDITKPETIATAWQASEVQLGRSIDILFNNAGVIYLERFVSQQATEVERIFSTNLKGAFLMAQEAARRMAERGTGSIINVASTSGMRAGAYLASYGASKAGLIHLTRIMALELASRGVRVNALAPGNIRTDMHSQFEASGLDENLLKRIPMRKFGECRDLDGATLLLASEAGSYITGTVIPIDGGQLLSWM</sequence>
<protein>
    <submittedName>
        <fullName evidence="3">2-deoxy-D-gluconate 3-dehydrogenase</fullName>
    </submittedName>
</protein>
<dbReference type="SUPFAM" id="SSF51735">
    <property type="entry name" value="NAD(P)-binding Rossmann-fold domains"/>
    <property type="match status" value="1"/>
</dbReference>
<dbReference type="CDD" id="cd05233">
    <property type="entry name" value="SDR_c"/>
    <property type="match status" value="1"/>
</dbReference>
<evidence type="ECO:0000256" key="2">
    <source>
        <dbReference type="ARBA" id="ARBA00023002"/>
    </source>
</evidence>
<dbReference type="InterPro" id="IPR036291">
    <property type="entry name" value="NAD(P)-bd_dom_sf"/>
</dbReference>
<keyword evidence="4" id="KW-1185">Reference proteome</keyword>
<dbReference type="InterPro" id="IPR002347">
    <property type="entry name" value="SDR_fam"/>
</dbReference>
<dbReference type="GO" id="GO:0016491">
    <property type="term" value="F:oxidoreductase activity"/>
    <property type="evidence" value="ECO:0007669"/>
    <property type="project" value="UniProtKB-KW"/>
</dbReference>
<dbReference type="OrthoDB" id="286404at2"/>
<accession>A0A127FDN8</accession>
<evidence type="ECO:0000313" key="3">
    <source>
        <dbReference type="EMBL" id="AMN47698.1"/>
    </source>
</evidence>
<dbReference type="Proteomes" id="UP000070250">
    <property type="component" value="Chromosome"/>
</dbReference>
<keyword evidence="2" id="KW-0560">Oxidoreductase</keyword>
<organism evidence="3 4">
    <name type="scientific">Steroidobacter denitrificans</name>
    <dbReference type="NCBI Taxonomy" id="465721"/>
    <lineage>
        <taxon>Bacteria</taxon>
        <taxon>Pseudomonadati</taxon>
        <taxon>Pseudomonadota</taxon>
        <taxon>Gammaproteobacteria</taxon>
        <taxon>Steroidobacterales</taxon>
        <taxon>Steroidobacteraceae</taxon>
        <taxon>Steroidobacter</taxon>
    </lineage>
</organism>
<evidence type="ECO:0000313" key="4">
    <source>
        <dbReference type="Proteomes" id="UP000070250"/>
    </source>
</evidence>
<dbReference type="InterPro" id="IPR020904">
    <property type="entry name" value="Sc_DH/Rdtase_CS"/>
</dbReference>
<dbReference type="PANTHER" id="PTHR43669">
    <property type="entry name" value="5-KETO-D-GLUCONATE 5-REDUCTASE"/>
    <property type="match status" value="1"/>
</dbReference>
<dbReference type="PROSITE" id="PS00061">
    <property type="entry name" value="ADH_SHORT"/>
    <property type="match status" value="1"/>
</dbReference>
<dbReference type="Pfam" id="PF13561">
    <property type="entry name" value="adh_short_C2"/>
    <property type="match status" value="1"/>
</dbReference>
<dbReference type="PATRIC" id="fig|465721.4.peg.2436"/>
<dbReference type="PANTHER" id="PTHR43669:SF3">
    <property type="entry name" value="ALCOHOL DEHYDROGENASE, PUTATIVE (AFU_ORTHOLOGUE AFUA_3G03445)-RELATED"/>
    <property type="match status" value="1"/>
</dbReference>
<dbReference type="AlphaFoldDB" id="A0A127FDN8"/>
<dbReference type="PRINTS" id="PR00081">
    <property type="entry name" value="GDHRDH"/>
</dbReference>
<comment type="similarity">
    <text evidence="1">Belongs to the short-chain dehydrogenases/reductases (SDR) family.</text>
</comment>
<dbReference type="KEGG" id="sdf:ACG33_11420"/>
<name>A0A127FDN8_STEDE</name>
<dbReference type="PRINTS" id="PR00080">
    <property type="entry name" value="SDRFAMILY"/>
</dbReference>
<dbReference type="Gene3D" id="3.40.50.720">
    <property type="entry name" value="NAD(P)-binding Rossmann-like Domain"/>
    <property type="match status" value="1"/>
</dbReference>
<proteinExistence type="inferred from homology"/>
<evidence type="ECO:0000256" key="1">
    <source>
        <dbReference type="ARBA" id="ARBA00006484"/>
    </source>
</evidence>
<dbReference type="STRING" id="465721.ACG33_11420"/>
<dbReference type="FunFam" id="3.40.50.720:FF:000084">
    <property type="entry name" value="Short-chain dehydrogenase reductase"/>
    <property type="match status" value="1"/>
</dbReference>
<dbReference type="EMBL" id="CP011971">
    <property type="protein sequence ID" value="AMN47698.1"/>
    <property type="molecule type" value="Genomic_DNA"/>
</dbReference>